<keyword evidence="18" id="KW-1185">Reference proteome</keyword>
<evidence type="ECO:0000313" key="18">
    <source>
        <dbReference type="Proteomes" id="UP000807342"/>
    </source>
</evidence>
<proteinExistence type="inferred from homology"/>
<evidence type="ECO:0000256" key="6">
    <source>
        <dbReference type="ARBA" id="ARBA00022806"/>
    </source>
</evidence>
<dbReference type="Pfam" id="PF00270">
    <property type="entry name" value="DEAD"/>
    <property type="match status" value="2"/>
</dbReference>
<dbReference type="InterPro" id="IPR014014">
    <property type="entry name" value="RNA_helicase_DEAD_Q_motif"/>
</dbReference>
<dbReference type="InterPro" id="IPR000629">
    <property type="entry name" value="RNA-helicase_DEAD-box_CS"/>
</dbReference>
<sequence>MGTLEKHKNLKRKKSTGPNSRKKPRVERVAEELPWKKSHRPLETGFGGDDGILELEEVEGVEVVYETTDGGKVAKFRVVELDKPESSSRAPSGERQGEGDAVDDIQEASPPEQLAFESTLLPEWAPYSLHPQLMHVLHKKAFRIPTPIQAAVLPAASKNRDVIGVAQTGSGKTLAYGLPILHYLLSQRPPRPNKQRPLQALILTPTRELAMQVSSHLNECLDGVYQASRQPEMQNENGKVEKAKGNDKGKGKEAETDGNFPTLPTKKLPPHVSVAAIVGGMSSQKQRRILDRGVDVLVATPGRLWDIMEDDDKLAREIKNLRFLVLDEADRMIETGHFAELENILRLTLRENKDDEIPVDYNVMDVDKNEEQKPAIPDGLQTFVLSATLSKDLQRNLKKRSRPKPNKKRKNKDEKTASTLDDLLMRLDFRDPEPEIIDLSPEGKVVSTLQEAKIECLTNDKDVYLYYFLLRHPGRSLVFLSAIDGVRRLMPLLELLNVKAFPLHSQLEQRQRLKNLDRFKSIPNSVLLATDIAARGLDIPAVDHVIHFQIPRTADTYIHRSGRTARAMNKGFSMLIIGPDERRIVKALMSSLSRDETEIPELSTELSMLDKLKARVQLARQIEQGQHRVKKANYEKNWMKETAEALGVDLDSDYMSDSDGENPTNRQRKTAEAKTFALKAQLKEVLAQPLIARGVSTRYITSGSRPIADDLLAGETHETLLGLKKAGAGSEMVLKKKKAKTKGQMRPQENGKGGLRAEDTEDREENENDDVEWDGITS</sequence>
<gene>
    <name evidence="17" type="ORF">P691DRAFT_758314</name>
</gene>
<keyword evidence="7 12" id="KW-0067">ATP-binding</keyword>
<keyword evidence="4 12" id="KW-0547">Nucleotide-binding</keyword>
<comment type="caution">
    <text evidence="17">The sequence shown here is derived from an EMBL/GenBank/DDBJ whole genome shotgun (WGS) entry which is preliminary data.</text>
</comment>
<dbReference type="OrthoDB" id="4310724at2759"/>
<keyword evidence="9" id="KW-0539">Nucleus</keyword>
<feature type="short sequence motif" description="Q motif" evidence="11">
    <location>
        <begin position="122"/>
        <end position="150"/>
    </location>
</feature>
<evidence type="ECO:0000256" key="7">
    <source>
        <dbReference type="ARBA" id="ARBA00022840"/>
    </source>
</evidence>
<dbReference type="InterPro" id="IPR011545">
    <property type="entry name" value="DEAD/DEAH_box_helicase_dom"/>
</dbReference>
<feature type="region of interest" description="Disordered" evidence="13">
    <location>
        <begin position="732"/>
        <end position="778"/>
    </location>
</feature>
<accession>A0A9P6C6L7</accession>
<dbReference type="GO" id="GO:0016787">
    <property type="term" value="F:hydrolase activity"/>
    <property type="evidence" value="ECO:0007669"/>
    <property type="project" value="UniProtKB-KW"/>
</dbReference>
<keyword evidence="8" id="KW-0694">RNA-binding</keyword>
<feature type="compositionally biased region" description="Basic and acidic residues" evidence="13">
    <location>
        <begin position="26"/>
        <end position="35"/>
    </location>
</feature>
<dbReference type="PROSITE" id="PS51192">
    <property type="entry name" value="HELICASE_ATP_BIND_1"/>
    <property type="match status" value="1"/>
</dbReference>
<feature type="region of interest" description="Disordered" evidence="13">
    <location>
        <begin position="1"/>
        <end position="50"/>
    </location>
</feature>
<dbReference type="GO" id="GO:0005829">
    <property type="term" value="C:cytosol"/>
    <property type="evidence" value="ECO:0007669"/>
    <property type="project" value="TreeGrafter"/>
</dbReference>
<comment type="similarity">
    <text evidence="12">Belongs to the DEAD box helicase family.</text>
</comment>
<dbReference type="InterPro" id="IPR027417">
    <property type="entry name" value="P-loop_NTPase"/>
</dbReference>
<dbReference type="InterPro" id="IPR014001">
    <property type="entry name" value="Helicase_ATP-bd"/>
</dbReference>
<dbReference type="GO" id="GO:0042254">
    <property type="term" value="P:ribosome biogenesis"/>
    <property type="evidence" value="ECO:0007669"/>
    <property type="project" value="UniProtKB-KW"/>
</dbReference>
<evidence type="ECO:0000256" key="8">
    <source>
        <dbReference type="ARBA" id="ARBA00022884"/>
    </source>
</evidence>
<evidence type="ECO:0000256" key="11">
    <source>
        <dbReference type="PROSITE-ProRule" id="PRU00552"/>
    </source>
</evidence>
<dbReference type="CDD" id="cd18787">
    <property type="entry name" value="SF2_C_DEAD"/>
    <property type="match status" value="1"/>
</dbReference>
<evidence type="ECO:0000259" key="14">
    <source>
        <dbReference type="PROSITE" id="PS51192"/>
    </source>
</evidence>
<dbReference type="AlphaFoldDB" id="A0A9P6C6L7"/>
<keyword evidence="6 12" id="KW-0347">Helicase</keyword>
<dbReference type="PANTHER" id="PTHR47959:SF1">
    <property type="entry name" value="ATP-DEPENDENT RNA HELICASE DBPA"/>
    <property type="match status" value="1"/>
</dbReference>
<evidence type="ECO:0000259" key="16">
    <source>
        <dbReference type="PROSITE" id="PS51195"/>
    </source>
</evidence>
<dbReference type="GO" id="GO:0010467">
    <property type="term" value="P:gene expression"/>
    <property type="evidence" value="ECO:0007669"/>
    <property type="project" value="UniProtKB-ARBA"/>
</dbReference>
<feature type="domain" description="Helicase C-terminal" evidence="15">
    <location>
        <begin position="462"/>
        <end position="607"/>
    </location>
</feature>
<feature type="compositionally biased region" description="Acidic residues" evidence="13">
    <location>
        <begin position="651"/>
        <end position="660"/>
    </location>
</feature>
<evidence type="ECO:0000256" key="12">
    <source>
        <dbReference type="RuleBase" id="RU000492"/>
    </source>
</evidence>
<keyword evidence="5 12" id="KW-0378">Hydrolase</keyword>
<feature type="compositionally biased region" description="Basic residues" evidence="13">
    <location>
        <begin position="396"/>
        <end position="410"/>
    </location>
</feature>
<dbReference type="Pfam" id="PF00271">
    <property type="entry name" value="Helicase_C"/>
    <property type="match status" value="1"/>
</dbReference>
<evidence type="ECO:0000256" key="5">
    <source>
        <dbReference type="ARBA" id="ARBA00022801"/>
    </source>
</evidence>
<dbReference type="SMART" id="SM00490">
    <property type="entry name" value="HELICc"/>
    <property type="match status" value="1"/>
</dbReference>
<dbReference type="EC" id="3.6.4.13" evidence="2"/>
<feature type="region of interest" description="Disordered" evidence="13">
    <location>
        <begin position="229"/>
        <end position="266"/>
    </location>
</feature>
<dbReference type="GO" id="GO:0005524">
    <property type="term" value="F:ATP binding"/>
    <property type="evidence" value="ECO:0007669"/>
    <property type="project" value="UniProtKB-KW"/>
</dbReference>
<dbReference type="GO" id="GO:0003723">
    <property type="term" value="F:RNA binding"/>
    <property type="evidence" value="ECO:0007669"/>
    <property type="project" value="UniProtKB-KW"/>
</dbReference>
<dbReference type="SUPFAM" id="SSF52540">
    <property type="entry name" value="P-loop containing nucleoside triphosphate hydrolases"/>
    <property type="match status" value="1"/>
</dbReference>
<feature type="region of interest" description="Disordered" evidence="13">
    <location>
        <begin position="82"/>
        <end position="102"/>
    </location>
</feature>
<dbReference type="Gene3D" id="3.40.50.300">
    <property type="entry name" value="P-loop containing nucleotide triphosphate hydrolases"/>
    <property type="match status" value="2"/>
</dbReference>
<dbReference type="PROSITE" id="PS00039">
    <property type="entry name" value="DEAD_ATP_HELICASE"/>
    <property type="match status" value="1"/>
</dbReference>
<feature type="compositionally biased region" description="Basic and acidic residues" evidence="13">
    <location>
        <begin position="238"/>
        <end position="255"/>
    </location>
</feature>
<evidence type="ECO:0000256" key="3">
    <source>
        <dbReference type="ARBA" id="ARBA00022517"/>
    </source>
</evidence>
<dbReference type="Proteomes" id="UP000807342">
    <property type="component" value="Unassembled WGS sequence"/>
</dbReference>
<evidence type="ECO:0000313" key="17">
    <source>
        <dbReference type="EMBL" id="KAF9450308.1"/>
    </source>
</evidence>
<evidence type="ECO:0000256" key="2">
    <source>
        <dbReference type="ARBA" id="ARBA00012552"/>
    </source>
</evidence>
<evidence type="ECO:0000256" key="13">
    <source>
        <dbReference type="SAM" id="MobiDB-lite"/>
    </source>
</evidence>
<dbReference type="GO" id="GO:0003724">
    <property type="term" value="F:RNA helicase activity"/>
    <property type="evidence" value="ECO:0007669"/>
    <property type="project" value="UniProtKB-EC"/>
</dbReference>
<dbReference type="InterPro" id="IPR001650">
    <property type="entry name" value="Helicase_C-like"/>
</dbReference>
<dbReference type="GO" id="GO:0005634">
    <property type="term" value="C:nucleus"/>
    <property type="evidence" value="ECO:0007669"/>
    <property type="project" value="UniProtKB-SubCell"/>
</dbReference>
<feature type="compositionally biased region" description="Acidic residues" evidence="13">
    <location>
        <begin position="759"/>
        <end position="778"/>
    </location>
</feature>
<evidence type="ECO:0000259" key="15">
    <source>
        <dbReference type="PROSITE" id="PS51194"/>
    </source>
</evidence>
<dbReference type="PROSITE" id="PS51194">
    <property type="entry name" value="HELICASE_CTER"/>
    <property type="match status" value="1"/>
</dbReference>
<keyword evidence="3" id="KW-0690">Ribosome biogenesis</keyword>
<evidence type="ECO:0000256" key="10">
    <source>
        <dbReference type="ARBA" id="ARBA00047984"/>
    </source>
</evidence>
<feature type="region of interest" description="Disordered" evidence="13">
    <location>
        <begin position="394"/>
        <end position="415"/>
    </location>
</feature>
<evidence type="ECO:0000256" key="1">
    <source>
        <dbReference type="ARBA" id="ARBA00004123"/>
    </source>
</evidence>
<comment type="catalytic activity">
    <reaction evidence="10">
        <text>ATP + H2O = ADP + phosphate + H(+)</text>
        <dbReference type="Rhea" id="RHEA:13065"/>
        <dbReference type="ChEBI" id="CHEBI:15377"/>
        <dbReference type="ChEBI" id="CHEBI:15378"/>
        <dbReference type="ChEBI" id="CHEBI:30616"/>
        <dbReference type="ChEBI" id="CHEBI:43474"/>
        <dbReference type="ChEBI" id="CHEBI:456216"/>
        <dbReference type="EC" id="3.6.4.13"/>
    </reaction>
</comment>
<dbReference type="EMBL" id="MU151108">
    <property type="protein sequence ID" value="KAF9450308.1"/>
    <property type="molecule type" value="Genomic_DNA"/>
</dbReference>
<dbReference type="InterPro" id="IPR050079">
    <property type="entry name" value="DEAD_box_RNA_helicase"/>
</dbReference>
<feature type="domain" description="Helicase ATP-binding" evidence="14">
    <location>
        <begin position="153"/>
        <end position="407"/>
    </location>
</feature>
<comment type="subcellular location">
    <subcellularLocation>
        <location evidence="1">Nucleus</location>
    </subcellularLocation>
</comment>
<dbReference type="PANTHER" id="PTHR47959">
    <property type="entry name" value="ATP-DEPENDENT RNA HELICASE RHLE-RELATED"/>
    <property type="match status" value="1"/>
</dbReference>
<name>A0A9P6C6L7_9AGAR</name>
<feature type="compositionally biased region" description="Basic residues" evidence="13">
    <location>
        <begin position="8"/>
        <end position="25"/>
    </location>
</feature>
<protein>
    <recommendedName>
        <fullName evidence="2">RNA helicase</fullName>
        <ecNumber evidence="2">3.6.4.13</ecNumber>
    </recommendedName>
</protein>
<dbReference type="PROSITE" id="PS51195">
    <property type="entry name" value="Q_MOTIF"/>
    <property type="match status" value="1"/>
</dbReference>
<dbReference type="SMART" id="SM00487">
    <property type="entry name" value="DEXDc"/>
    <property type="match status" value="1"/>
</dbReference>
<reference evidence="17" key="1">
    <citation type="submission" date="2020-11" db="EMBL/GenBank/DDBJ databases">
        <authorList>
            <consortium name="DOE Joint Genome Institute"/>
            <person name="Ahrendt S."/>
            <person name="Riley R."/>
            <person name="Andreopoulos W."/>
            <person name="Labutti K."/>
            <person name="Pangilinan J."/>
            <person name="Ruiz-Duenas F.J."/>
            <person name="Barrasa J.M."/>
            <person name="Sanchez-Garcia M."/>
            <person name="Camarero S."/>
            <person name="Miyauchi S."/>
            <person name="Serrano A."/>
            <person name="Linde D."/>
            <person name="Babiker R."/>
            <person name="Drula E."/>
            <person name="Ayuso-Fernandez I."/>
            <person name="Pacheco R."/>
            <person name="Padilla G."/>
            <person name="Ferreira P."/>
            <person name="Barriuso J."/>
            <person name="Kellner H."/>
            <person name="Castanera R."/>
            <person name="Alfaro M."/>
            <person name="Ramirez L."/>
            <person name="Pisabarro A.G."/>
            <person name="Kuo A."/>
            <person name="Tritt A."/>
            <person name="Lipzen A."/>
            <person name="He G."/>
            <person name="Yan M."/>
            <person name="Ng V."/>
            <person name="Cullen D."/>
            <person name="Martin F."/>
            <person name="Rosso M.-N."/>
            <person name="Henrissat B."/>
            <person name="Hibbett D."/>
            <person name="Martinez A.T."/>
            <person name="Grigoriev I.V."/>
        </authorList>
    </citation>
    <scope>NUCLEOTIDE SEQUENCE</scope>
    <source>
        <strain evidence="17">MF-IS2</strain>
    </source>
</reference>
<organism evidence="17 18">
    <name type="scientific">Macrolepiota fuliginosa MF-IS2</name>
    <dbReference type="NCBI Taxonomy" id="1400762"/>
    <lineage>
        <taxon>Eukaryota</taxon>
        <taxon>Fungi</taxon>
        <taxon>Dikarya</taxon>
        <taxon>Basidiomycota</taxon>
        <taxon>Agaricomycotina</taxon>
        <taxon>Agaricomycetes</taxon>
        <taxon>Agaricomycetidae</taxon>
        <taxon>Agaricales</taxon>
        <taxon>Agaricineae</taxon>
        <taxon>Agaricaceae</taxon>
        <taxon>Macrolepiota</taxon>
    </lineage>
</organism>
<evidence type="ECO:0000256" key="4">
    <source>
        <dbReference type="ARBA" id="ARBA00022741"/>
    </source>
</evidence>
<evidence type="ECO:0000256" key="9">
    <source>
        <dbReference type="ARBA" id="ARBA00023242"/>
    </source>
</evidence>
<feature type="region of interest" description="Disordered" evidence="13">
    <location>
        <begin position="651"/>
        <end position="672"/>
    </location>
</feature>
<feature type="domain" description="DEAD-box RNA helicase Q" evidence="16">
    <location>
        <begin position="122"/>
        <end position="150"/>
    </location>
</feature>